<evidence type="ECO:0000256" key="4">
    <source>
        <dbReference type="SAM" id="MobiDB-lite"/>
    </source>
</evidence>
<dbReference type="InterPro" id="IPR011047">
    <property type="entry name" value="Quinoprotein_ADH-like_sf"/>
</dbReference>
<dbReference type="AlphaFoldDB" id="A0A560JFY0"/>
<feature type="transmembrane region" description="Helical" evidence="5">
    <location>
        <begin position="45"/>
        <end position="63"/>
    </location>
</feature>
<comment type="caution">
    <text evidence="7">The sequence shown here is derived from an EMBL/GenBank/DDBJ whole genome shotgun (WGS) entry which is preliminary data.</text>
</comment>
<dbReference type="GO" id="GO:0048038">
    <property type="term" value="F:quinone binding"/>
    <property type="evidence" value="ECO:0007669"/>
    <property type="project" value="InterPro"/>
</dbReference>
<reference evidence="7 8" key="1">
    <citation type="submission" date="2019-06" db="EMBL/GenBank/DDBJ databases">
        <title>Genomic Encyclopedia of Type Strains, Phase IV (KMG-V): Genome sequencing to study the core and pangenomes of soil and plant-associated prokaryotes.</title>
        <authorList>
            <person name="Whitman W."/>
        </authorList>
    </citation>
    <scope>NUCLEOTIDE SEQUENCE [LARGE SCALE GENOMIC DNA]</scope>
    <source>
        <strain evidence="7 8">BR 12005</strain>
    </source>
</reference>
<dbReference type="InterPro" id="IPR017511">
    <property type="entry name" value="PQQ_mDH"/>
</dbReference>
<organism evidence="7 8">
    <name type="scientific">Nitrospirillum amazonense</name>
    <dbReference type="NCBI Taxonomy" id="28077"/>
    <lineage>
        <taxon>Bacteria</taxon>
        <taxon>Pseudomonadati</taxon>
        <taxon>Pseudomonadota</taxon>
        <taxon>Alphaproteobacteria</taxon>
        <taxon>Rhodospirillales</taxon>
        <taxon>Azospirillaceae</taxon>
        <taxon>Nitrospirillum</taxon>
    </lineage>
</organism>
<dbReference type="GO" id="GO:0008876">
    <property type="term" value="F:quinoprotein glucose dehydrogenase activity"/>
    <property type="evidence" value="ECO:0007669"/>
    <property type="project" value="TreeGrafter"/>
</dbReference>
<evidence type="ECO:0000256" key="5">
    <source>
        <dbReference type="SAM" id="Phobius"/>
    </source>
</evidence>
<dbReference type="CDD" id="cd10280">
    <property type="entry name" value="PQQ_mGDH"/>
    <property type="match status" value="1"/>
</dbReference>
<feature type="transmembrane region" description="Helical" evidence="5">
    <location>
        <begin position="147"/>
        <end position="165"/>
    </location>
</feature>
<dbReference type="RefSeq" id="WP_145612675.1">
    <property type="nucleotide sequence ID" value="NZ_VITV01000008.1"/>
</dbReference>
<feature type="compositionally biased region" description="Polar residues" evidence="4">
    <location>
        <begin position="571"/>
        <end position="581"/>
    </location>
</feature>
<keyword evidence="5" id="KW-0812">Transmembrane</keyword>
<feature type="transmembrane region" description="Helical" evidence="5">
    <location>
        <begin position="68"/>
        <end position="85"/>
    </location>
</feature>
<evidence type="ECO:0000313" key="8">
    <source>
        <dbReference type="Proteomes" id="UP000320516"/>
    </source>
</evidence>
<evidence type="ECO:0000256" key="1">
    <source>
        <dbReference type="ARBA" id="ARBA00001931"/>
    </source>
</evidence>
<gene>
    <name evidence="7" type="ORF">FBZ87_108237</name>
</gene>
<dbReference type="PANTHER" id="PTHR32303:SF4">
    <property type="entry name" value="QUINOPROTEIN GLUCOSE DEHYDROGENASE"/>
    <property type="match status" value="1"/>
</dbReference>
<feature type="domain" description="Pyrrolo-quinoline quinone repeat" evidence="6">
    <location>
        <begin position="198"/>
        <end position="821"/>
    </location>
</feature>
<dbReference type="PANTHER" id="PTHR32303">
    <property type="entry name" value="QUINOPROTEIN ALCOHOL DEHYDROGENASE (CYTOCHROME C)"/>
    <property type="match status" value="1"/>
</dbReference>
<keyword evidence="5" id="KW-1133">Transmembrane helix</keyword>
<dbReference type="GO" id="GO:0016020">
    <property type="term" value="C:membrane"/>
    <property type="evidence" value="ECO:0007669"/>
    <property type="project" value="InterPro"/>
</dbReference>
<dbReference type="InterPro" id="IPR018391">
    <property type="entry name" value="PQQ_b-propeller_rpt"/>
</dbReference>
<comment type="similarity">
    <text evidence="2">Belongs to the bacterial PQQ dehydrogenase family.</text>
</comment>
<comment type="cofactor">
    <cofactor evidence="1">
        <name>pyrroloquinoline quinone</name>
        <dbReference type="ChEBI" id="CHEBI:58442"/>
    </cofactor>
</comment>
<evidence type="ECO:0000256" key="2">
    <source>
        <dbReference type="ARBA" id="ARBA00008156"/>
    </source>
</evidence>
<evidence type="ECO:0000313" key="7">
    <source>
        <dbReference type="EMBL" id="TWB69946.1"/>
    </source>
</evidence>
<feature type="region of interest" description="Disordered" evidence="4">
    <location>
        <begin position="562"/>
        <end position="585"/>
    </location>
</feature>
<keyword evidence="5" id="KW-0472">Membrane</keyword>
<dbReference type="InterPro" id="IPR002372">
    <property type="entry name" value="PQQ_rpt_dom"/>
</dbReference>
<protein>
    <submittedName>
        <fullName evidence="7">Quinoprotein glucose dehydrogenase</fullName>
    </submittedName>
</protein>
<evidence type="ECO:0000256" key="3">
    <source>
        <dbReference type="ARBA" id="ARBA00023002"/>
    </source>
</evidence>
<keyword evidence="3" id="KW-0560">Oxidoreductase</keyword>
<name>A0A560JFY0_9PROT</name>
<feature type="transmembrane region" description="Helical" evidence="5">
    <location>
        <begin position="12"/>
        <end position="33"/>
    </location>
</feature>
<dbReference type="Gene3D" id="2.140.10.10">
    <property type="entry name" value="Quinoprotein alcohol dehydrogenase-like superfamily"/>
    <property type="match status" value="2"/>
</dbReference>
<sequence length="861" mass="93539">MPMSLKSRHVSSWLSWPGLTGIVVILLGLALAIPGGWLIVAGGSWYYFLAGLTLAAVGVLLGLGRWEALWLYALLFLATALWAYWEVGLDGWQLVPRLLTPALLGAWLSLPWVVRPLHGAPRPAGPPEDDSLATHSVRPRPLTYRPWLGVGVYALVVAVIVVLGYRVTAIRTVEGGPLVGGKPVTEPAPNPPVPEGGWQYYGRTADGDRFSPLSQIRPDNVNQLDLAWYYRTGDLPSDFENQNGREFNFEATPIKVNDTLYFCTPHRQVIALDATAGTVKWKYDPHNDTSANEYLACRGVAYYEKPAETTPTPLTPTPLAPSANPMAAACPRRIIATTADARLMALDADTGQPCPDFGSNGYVSLTDAMGPVPPGFHFITSQPLVVNNRVILGGWIYDNQSKGEPSGVVRAYDPVSGALAWAWDMGRPDPTAPLKPGEVYTRGTPNGWGTYTADPALGLVYIPLGNATPDYYGADRRPFDDAYSSALVALDIATGQERWHFQTVHHDVWDFDLPIGPSLVEVSTPDGVVPALVQTTKMGELYLLDRRDGHPLARVEEKAVPGRGLPGEHLSPTQPFSTGMPSLTPPPLKATDAWGATPIDQLLCRLDFQRRRYDGLYTPPTLDRGTIAYPAFDGVVDWHGASIDPSRHLLIANASYIPFTVDILPREEAMKKGMIKPWKGWSEPYPKPKDFSIGPQYGTPYAAVVQPWLGAFGAPCHAPPWGKLVAIDLQSRTIVWQHPLGTTRDTNLFNTRTNLPLPTGIFNIGGNLVTASGVIFVGATADQYLRAFDEHTGRELWKARLPAGGQANPMTYQGKDGRQYVVIAAGGHGGLRTRNGDYIMAYALPTPGASVVGMESHPGSH</sequence>
<proteinExistence type="inferred from homology"/>
<evidence type="ECO:0000259" key="6">
    <source>
        <dbReference type="Pfam" id="PF01011"/>
    </source>
</evidence>
<dbReference type="SMART" id="SM00564">
    <property type="entry name" value="PQQ"/>
    <property type="match status" value="6"/>
</dbReference>
<dbReference type="Pfam" id="PF01011">
    <property type="entry name" value="PQQ"/>
    <property type="match status" value="1"/>
</dbReference>
<accession>A0A560JFY0</accession>
<dbReference type="NCBIfam" id="TIGR03074">
    <property type="entry name" value="PQQ_membr_DH"/>
    <property type="match status" value="1"/>
</dbReference>
<dbReference type="SUPFAM" id="SSF50998">
    <property type="entry name" value="Quinoprotein alcohol dehydrogenase-like"/>
    <property type="match status" value="1"/>
</dbReference>
<feature type="transmembrane region" description="Helical" evidence="5">
    <location>
        <begin position="97"/>
        <end position="114"/>
    </location>
</feature>
<dbReference type="EMBL" id="VITV01000008">
    <property type="protein sequence ID" value="TWB69946.1"/>
    <property type="molecule type" value="Genomic_DNA"/>
</dbReference>
<dbReference type="Proteomes" id="UP000320516">
    <property type="component" value="Unassembled WGS sequence"/>
</dbReference>